<organism evidence="2 3">
    <name type="scientific">Candidula unifasciata</name>
    <dbReference type="NCBI Taxonomy" id="100452"/>
    <lineage>
        <taxon>Eukaryota</taxon>
        <taxon>Metazoa</taxon>
        <taxon>Spiralia</taxon>
        <taxon>Lophotrochozoa</taxon>
        <taxon>Mollusca</taxon>
        <taxon>Gastropoda</taxon>
        <taxon>Heterobranchia</taxon>
        <taxon>Euthyneura</taxon>
        <taxon>Panpulmonata</taxon>
        <taxon>Eupulmonata</taxon>
        <taxon>Stylommatophora</taxon>
        <taxon>Helicina</taxon>
        <taxon>Helicoidea</taxon>
        <taxon>Geomitridae</taxon>
        <taxon>Candidula</taxon>
    </lineage>
</organism>
<gene>
    <name evidence="2" type="ORF">CUNI_LOCUS3749</name>
</gene>
<proteinExistence type="predicted"/>
<protein>
    <submittedName>
        <fullName evidence="2">Uncharacterized protein</fullName>
    </submittedName>
</protein>
<reference evidence="2" key="1">
    <citation type="submission" date="2021-04" db="EMBL/GenBank/DDBJ databases">
        <authorList>
            <consortium name="Molecular Ecology Group"/>
        </authorList>
    </citation>
    <scope>NUCLEOTIDE SEQUENCE</scope>
</reference>
<sequence length="85" mass="9368">MRQSEFSANHVIGNNLKEKMAGSNNDNDTEMKTKETKQTICNPRKRMLMIALSLVGVLSVAAIVVYFSVDAATKQSKQVVNTPQP</sequence>
<dbReference type="Proteomes" id="UP000678393">
    <property type="component" value="Unassembled WGS sequence"/>
</dbReference>
<dbReference type="EMBL" id="CAJHNH020000512">
    <property type="protein sequence ID" value="CAG5118191.1"/>
    <property type="molecule type" value="Genomic_DNA"/>
</dbReference>
<keyword evidence="3" id="KW-1185">Reference proteome</keyword>
<evidence type="ECO:0000313" key="2">
    <source>
        <dbReference type="EMBL" id="CAG5118191.1"/>
    </source>
</evidence>
<keyword evidence="1" id="KW-0812">Transmembrane</keyword>
<keyword evidence="1" id="KW-1133">Transmembrane helix</keyword>
<dbReference type="AlphaFoldDB" id="A0A8S3YS25"/>
<comment type="caution">
    <text evidence="2">The sequence shown here is derived from an EMBL/GenBank/DDBJ whole genome shotgun (WGS) entry which is preliminary data.</text>
</comment>
<name>A0A8S3YS25_9EUPU</name>
<feature type="non-terminal residue" evidence="2">
    <location>
        <position position="1"/>
    </location>
</feature>
<accession>A0A8S3YS25</accession>
<feature type="transmembrane region" description="Helical" evidence="1">
    <location>
        <begin position="47"/>
        <end position="69"/>
    </location>
</feature>
<keyword evidence="1" id="KW-0472">Membrane</keyword>
<evidence type="ECO:0000256" key="1">
    <source>
        <dbReference type="SAM" id="Phobius"/>
    </source>
</evidence>
<evidence type="ECO:0000313" key="3">
    <source>
        <dbReference type="Proteomes" id="UP000678393"/>
    </source>
</evidence>